<gene>
    <name evidence="2" type="ORF">GCM10023175_71910</name>
</gene>
<protein>
    <submittedName>
        <fullName evidence="2">Uncharacterized protein</fullName>
    </submittedName>
</protein>
<reference evidence="3" key="1">
    <citation type="journal article" date="2019" name="Int. J. Syst. Evol. Microbiol.">
        <title>The Global Catalogue of Microorganisms (GCM) 10K type strain sequencing project: providing services to taxonomists for standard genome sequencing and annotation.</title>
        <authorList>
            <consortium name="The Broad Institute Genomics Platform"/>
            <consortium name="The Broad Institute Genome Sequencing Center for Infectious Disease"/>
            <person name="Wu L."/>
            <person name="Ma J."/>
        </authorList>
    </citation>
    <scope>NUCLEOTIDE SEQUENCE [LARGE SCALE GENOMIC DNA]</scope>
    <source>
        <strain evidence="3">JCM 17906</strain>
    </source>
</reference>
<dbReference type="Proteomes" id="UP001501598">
    <property type="component" value="Unassembled WGS sequence"/>
</dbReference>
<sequence length="64" mass="6877">MRDTASGPRRPAPFGPAEGQQWTVDVPVVTRRIAVVRQGGGSHTAFTGGVPARLLRAPELRELE</sequence>
<evidence type="ECO:0000313" key="3">
    <source>
        <dbReference type="Proteomes" id="UP001501598"/>
    </source>
</evidence>
<name>A0ABP8S3T8_9PSEU</name>
<evidence type="ECO:0000313" key="2">
    <source>
        <dbReference type="EMBL" id="GAA4560914.1"/>
    </source>
</evidence>
<dbReference type="EMBL" id="BAABGT010000123">
    <property type="protein sequence ID" value="GAA4560914.1"/>
    <property type="molecule type" value="Genomic_DNA"/>
</dbReference>
<keyword evidence="3" id="KW-1185">Reference proteome</keyword>
<proteinExistence type="predicted"/>
<evidence type="ECO:0000256" key="1">
    <source>
        <dbReference type="SAM" id="MobiDB-lite"/>
    </source>
</evidence>
<comment type="caution">
    <text evidence="2">The sequence shown here is derived from an EMBL/GenBank/DDBJ whole genome shotgun (WGS) entry which is preliminary data.</text>
</comment>
<accession>A0ABP8S3T8</accession>
<feature type="region of interest" description="Disordered" evidence="1">
    <location>
        <begin position="1"/>
        <end position="20"/>
    </location>
</feature>
<organism evidence="2 3">
    <name type="scientific">Pseudonocardia xishanensis</name>
    <dbReference type="NCBI Taxonomy" id="630995"/>
    <lineage>
        <taxon>Bacteria</taxon>
        <taxon>Bacillati</taxon>
        <taxon>Actinomycetota</taxon>
        <taxon>Actinomycetes</taxon>
        <taxon>Pseudonocardiales</taxon>
        <taxon>Pseudonocardiaceae</taxon>
        <taxon>Pseudonocardia</taxon>
    </lineage>
</organism>